<evidence type="ECO:0000256" key="1">
    <source>
        <dbReference type="SAM" id="MobiDB-lite"/>
    </source>
</evidence>
<keyword evidence="5" id="KW-0378">Hydrolase</keyword>
<dbReference type="Gene3D" id="3.20.20.80">
    <property type="entry name" value="Glycosidases"/>
    <property type="match status" value="1"/>
</dbReference>
<accession>A0AAE2VW99</accession>
<dbReference type="Pfam" id="PF13547">
    <property type="entry name" value="GTA_TIM"/>
    <property type="match status" value="1"/>
</dbReference>
<keyword evidence="6" id="KW-1185">Reference proteome</keyword>
<name>A0AAE2VW99_9RHOB</name>
<reference evidence="5 6" key="1">
    <citation type="submission" date="2021-01" db="EMBL/GenBank/DDBJ databases">
        <title>Diatom-associated Roseobacters Show Island Model of Population Structure.</title>
        <authorList>
            <person name="Qu L."/>
            <person name="Feng X."/>
            <person name="Chen Y."/>
            <person name="Li L."/>
            <person name="Wang X."/>
            <person name="Hu Z."/>
            <person name="Wang H."/>
            <person name="Luo H."/>
        </authorList>
    </citation>
    <scope>NUCLEOTIDE SEQUENCE [LARGE SCALE GENOMIC DNA]</scope>
    <source>
        <strain evidence="5 6">TR60-84</strain>
    </source>
</reference>
<protein>
    <submittedName>
        <fullName evidence="5">Glycoside hydrolase/phage tail family protein</fullName>
    </submittedName>
</protein>
<evidence type="ECO:0000259" key="2">
    <source>
        <dbReference type="Pfam" id="PF13547"/>
    </source>
</evidence>
<dbReference type="CDD" id="cd19607">
    <property type="entry name" value="GTA_TIM-barrel-like"/>
    <property type="match status" value="1"/>
</dbReference>
<dbReference type="Pfam" id="PF23666">
    <property type="entry name" value="Rcc01698_C"/>
    <property type="match status" value="1"/>
</dbReference>
<gene>
    <name evidence="5" type="ORF">JQV55_04940</name>
</gene>
<evidence type="ECO:0000259" key="4">
    <source>
        <dbReference type="Pfam" id="PF23666"/>
    </source>
</evidence>
<feature type="domain" description="Tip attachment protein J" evidence="3">
    <location>
        <begin position="830"/>
        <end position="993"/>
    </location>
</feature>
<dbReference type="GO" id="GO:0016787">
    <property type="term" value="F:hydrolase activity"/>
    <property type="evidence" value="ECO:0007669"/>
    <property type="project" value="UniProtKB-KW"/>
</dbReference>
<dbReference type="SUPFAM" id="SSF51445">
    <property type="entry name" value="(Trans)glycosidases"/>
    <property type="match status" value="1"/>
</dbReference>
<feature type="region of interest" description="Disordered" evidence="1">
    <location>
        <begin position="440"/>
        <end position="467"/>
    </location>
</feature>
<evidence type="ECO:0000313" key="5">
    <source>
        <dbReference type="EMBL" id="MBM1712900.1"/>
    </source>
</evidence>
<dbReference type="InterPro" id="IPR017853">
    <property type="entry name" value="GH"/>
</dbReference>
<dbReference type="EMBL" id="JAFBRM010000001">
    <property type="protein sequence ID" value="MBM1712900.1"/>
    <property type="molecule type" value="Genomic_DNA"/>
</dbReference>
<evidence type="ECO:0000313" key="6">
    <source>
        <dbReference type="Proteomes" id="UP000732193"/>
    </source>
</evidence>
<dbReference type="InterPro" id="IPR025195">
    <property type="entry name" value="GTA_TIM_dom"/>
</dbReference>
<organism evidence="5 6">
    <name type="scientific">Sulfitobacter geojensis</name>
    <dbReference type="NCBI Taxonomy" id="1342299"/>
    <lineage>
        <taxon>Bacteria</taxon>
        <taxon>Pseudomonadati</taxon>
        <taxon>Pseudomonadota</taxon>
        <taxon>Alphaproteobacteria</taxon>
        <taxon>Rhodobacterales</taxon>
        <taxon>Roseobacteraceae</taxon>
        <taxon>Sulfitobacter</taxon>
    </lineage>
</organism>
<feature type="region of interest" description="Disordered" evidence="1">
    <location>
        <begin position="378"/>
        <end position="410"/>
    </location>
</feature>
<dbReference type="InterPro" id="IPR056490">
    <property type="entry name" value="Rcc01698_C"/>
</dbReference>
<dbReference type="Proteomes" id="UP000732193">
    <property type="component" value="Unassembled WGS sequence"/>
</dbReference>
<sequence>MATVLFSVAGAAIGGSVGGTLAGLSSVAIGRAVGATMGRLIDQRLLGQGGQAIETGKVDRFRITSAGEGDPIAQLYGRMRLGGHVIWASDFEETTATSGGGKGSRSQPSTTEYSYSVSVAIALCEGEITRVGRVWADGEEVARDDLNMRVYTGAPNQLPDPLIEAIEGAGKVPAYRGTAYVVMESISLAPFGNRIPQFSFEVLRPEQPNAQGWEYTPAFGIEGAALIPGTGEYALATTPVNFETGTGAFKSANVSTPAGKPDFAVATEAMVEELPNLKAASLVVSWFGDDLRCGQCTIRPKVESTQQEADNMPWVSSGLSRENAQVIVQDDNGRPIYGGTPTDASVVEAIQALKAVGTEVMFYPFILMDQFVDNGLPDPYSDADNQPDLPWRGRITLSKAPGQPDSPDGTLLADEQVAAFFGTATAESFDVVEGEIVFIEEDEEETAGESEEQGGGEEGEEEAAAYEDNPASWSFSRFILHNAMLCSLAGGVEAFCIGSEMRGLTQIRGAGGVFVAVQHLISLAAEVRLILGPNTKISYAADWSEYFGYQPQDGSGDRYFHLDPLWADPNIDFIGIDNYMPLADWRDTPEHLDGQAWDAIYNLEYLKSNIEGGEGYDWYYHSTEARDAQIRTEISDGDHLEPWVYRYKDIRGWWENFHHERINGVRQASPTGWEPMSKPIWFTEYGCAAINKGANQPNKFLDRKSSESKLPHYSTGARDELMQMQYLRAMVSYWDDPAHNPQSTEYEGRMLDMSRAYVWAFDTRPYPFFPNNIEKWSDGDNYTRGHWINGRTAGRSLASVVSEICKRAGLEAFSTEGLYGFVRGYAVEQVTDARTALQPLMIRYGFDAIERDGVLQFRMRDGLQPVQIDPERLAVSDELDGTAEQVREAEAEVSGRMRLRFVQADADFEVIAEEAVLADEATHAVAGSEVNMALTRGEGRQVAERWLTEARVSRDTVRLALPPSQLALGAGDVFELPGEKDERPALYRIDRVEQSEVQLIEGVRIEPQVYDVADIFDEVVKARQFVAPTPVVSHFLDIPLLRGDEVPHAPHIAATAQPWPGPVALYQSSTDANYQVSKIIGSRSTMGVTHTPMTFSSTGVFDRGAVLDVELISGNLSSVSEEALLSGANMAAIGDGSSDQWEIFQFAEAELIGPRRYRLKTRLRGQAGSDGLMPGVWPAGSKFVLLDGIPEQIELSPNLRRVAQNFRIGPAKRSNDDPSYRHLVQAFDGNGLRPYSPCHLRGEKLYSGDYALSWIRRTRLDGDGWDAPEVPLGEESESYLVRVGQGAAVVRETLVGTPAWQYTAAMKVADGVIGPFDVAVAQVSATYGTGLFDQVRLG</sequence>
<dbReference type="InterPro" id="IPR032876">
    <property type="entry name" value="J_dom"/>
</dbReference>
<dbReference type="RefSeq" id="WP_203241427.1">
    <property type="nucleotide sequence ID" value="NZ_JAFBRH010000001.1"/>
</dbReference>
<feature type="domain" description="Rcc01698-like C-terminal" evidence="4">
    <location>
        <begin position="1084"/>
        <end position="1184"/>
    </location>
</feature>
<comment type="caution">
    <text evidence="5">The sequence shown here is derived from an EMBL/GenBank/DDBJ whole genome shotgun (WGS) entry which is preliminary data.</text>
</comment>
<evidence type="ECO:0000259" key="3">
    <source>
        <dbReference type="Pfam" id="PF13550"/>
    </source>
</evidence>
<feature type="compositionally biased region" description="Acidic residues" evidence="1">
    <location>
        <begin position="440"/>
        <end position="465"/>
    </location>
</feature>
<dbReference type="Pfam" id="PF13550">
    <property type="entry name" value="Phage-tail_3"/>
    <property type="match status" value="1"/>
</dbReference>
<feature type="domain" description="GTA TIM-barrel-like" evidence="2">
    <location>
        <begin position="473"/>
        <end position="770"/>
    </location>
</feature>
<proteinExistence type="predicted"/>